<dbReference type="EMBL" id="CP065956">
    <property type="protein sequence ID" value="QSR87451.1"/>
    <property type="molecule type" value="Genomic_DNA"/>
</dbReference>
<proteinExistence type="predicted"/>
<name>A0ABX7PXT2_9BACT</name>
<reference evidence="2 3" key="1">
    <citation type="submission" date="2020-12" db="EMBL/GenBank/DDBJ databases">
        <authorList>
            <person name="Awala S.I."/>
            <person name="Gwak J.-H."/>
            <person name="Kim S.-J."/>
            <person name="Rhee S.-K."/>
        </authorList>
    </citation>
    <scope>NUCLEOTIDE SEQUENCE [LARGE SCALE GENOMIC DNA]</scope>
    <source>
        <strain evidence="2 3">IT5</strain>
    </source>
</reference>
<keyword evidence="3" id="KW-1185">Reference proteome</keyword>
<dbReference type="Gene3D" id="3.90.1720.10">
    <property type="entry name" value="endopeptidase domain like (from Nostoc punctiforme)"/>
    <property type="match status" value="1"/>
</dbReference>
<evidence type="ECO:0000313" key="3">
    <source>
        <dbReference type="Proteomes" id="UP000663088"/>
    </source>
</evidence>
<organism evidence="2 3">
    <name type="scientific">Candidatus Methylacidiphilum infernorum</name>
    <dbReference type="NCBI Taxonomy" id="511746"/>
    <lineage>
        <taxon>Bacteria</taxon>
        <taxon>Pseudomonadati</taxon>
        <taxon>Verrucomicrobiota</taxon>
        <taxon>Methylacidiphilae</taxon>
        <taxon>Methylacidiphilales</taxon>
        <taxon>Methylacidiphilaceae</taxon>
        <taxon>Methylacidiphilum (ex Ratnadevi et al. 2023)</taxon>
    </lineage>
</organism>
<feature type="region of interest" description="Disordered" evidence="1">
    <location>
        <begin position="174"/>
        <end position="194"/>
    </location>
</feature>
<protein>
    <submittedName>
        <fullName evidence="2">Uncharacterized protein</fullName>
    </submittedName>
</protein>
<accession>A0ABX7PXT2</accession>
<gene>
    <name evidence="2" type="ORF">EM20IM_03755</name>
</gene>
<dbReference type="Proteomes" id="UP000663088">
    <property type="component" value="Chromosome"/>
</dbReference>
<evidence type="ECO:0000256" key="1">
    <source>
        <dbReference type="SAM" id="MobiDB-lite"/>
    </source>
</evidence>
<dbReference type="RefSeq" id="WP_206847898.1">
    <property type="nucleotide sequence ID" value="NZ_CP065956.1"/>
</dbReference>
<evidence type="ECO:0000313" key="2">
    <source>
        <dbReference type="EMBL" id="QSR87451.1"/>
    </source>
</evidence>
<sequence>MGSKWIVVPFFLFFFFCLSFKGERLWAKASKEAIKKGSSFSAPQVIFINKKEFEAALPKKKKCSRGLCARFVRTCIEKLIGRPLERRDYAKEYGEVLVKTGLYREVPAHLQPRDFDVQILYPRKRSHYGHMEIFYKGRWYSDFYQPASLWQLWPKEYKRIRLYRLAYDRLAPSPGPTRGKSPKVGQRFAQSSVY</sequence>